<sequence length="135" mass="13876">MAALSFAVPSVQQFRASFTSPFAEPPAKAKPLSLPQPANRSAQSNPSRASSISVSHQHQPGQRPQATPQRSFSAESAAASPALSALASLAANAPAADTSGSASWERALVSASCQDFPYLSWIALGLALALPLAFT</sequence>
<reference evidence="2 3" key="1">
    <citation type="journal article" date="2018" name="BMC Genomics">
        <title>Genomic evidence for intraspecific hybridization in a clonal and extremely halotolerant yeast.</title>
        <authorList>
            <person name="Gostincar C."/>
            <person name="Stajich J.E."/>
            <person name="Zupancic J."/>
            <person name="Zalar P."/>
            <person name="Gunde-Cimerman N."/>
        </authorList>
    </citation>
    <scope>NUCLEOTIDE SEQUENCE [LARGE SCALE GENOMIC DNA]</scope>
    <source>
        <strain evidence="2 3">EXF-120</strain>
    </source>
</reference>
<protein>
    <submittedName>
        <fullName evidence="2">Uncharacterized protein</fullName>
    </submittedName>
</protein>
<gene>
    <name evidence="2" type="ORF">D0859_00301</name>
</gene>
<accession>A0A3M7JCK0</accession>
<dbReference type="VEuPathDB" id="FungiDB:BTJ68_03104"/>
<dbReference type="EMBL" id="QWIT01000004">
    <property type="protein sequence ID" value="RMZ35517.1"/>
    <property type="molecule type" value="Genomic_DNA"/>
</dbReference>
<dbReference type="AlphaFoldDB" id="A0A3M7JCK0"/>
<feature type="compositionally biased region" description="Polar residues" evidence="1">
    <location>
        <begin position="36"/>
        <end position="72"/>
    </location>
</feature>
<evidence type="ECO:0000313" key="3">
    <source>
        <dbReference type="Proteomes" id="UP000281677"/>
    </source>
</evidence>
<evidence type="ECO:0000256" key="1">
    <source>
        <dbReference type="SAM" id="MobiDB-lite"/>
    </source>
</evidence>
<organism evidence="2 3">
    <name type="scientific">Hortaea werneckii</name>
    <name type="common">Black yeast</name>
    <name type="synonym">Cladosporium werneckii</name>
    <dbReference type="NCBI Taxonomy" id="91943"/>
    <lineage>
        <taxon>Eukaryota</taxon>
        <taxon>Fungi</taxon>
        <taxon>Dikarya</taxon>
        <taxon>Ascomycota</taxon>
        <taxon>Pezizomycotina</taxon>
        <taxon>Dothideomycetes</taxon>
        <taxon>Dothideomycetidae</taxon>
        <taxon>Mycosphaerellales</taxon>
        <taxon>Teratosphaeriaceae</taxon>
        <taxon>Hortaea</taxon>
    </lineage>
</organism>
<feature type="region of interest" description="Disordered" evidence="1">
    <location>
        <begin position="22"/>
        <end position="77"/>
    </location>
</feature>
<evidence type="ECO:0000313" key="2">
    <source>
        <dbReference type="EMBL" id="RMZ35517.1"/>
    </source>
</evidence>
<name>A0A3M7JCK0_HORWE</name>
<proteinExistence type="predicted"/>
<comment type="caution">
    <text evidence="2">The sequence shown here is derived from an EMBL/GenBank/DDBJ whole genome shotgun (WGS) entry which is preliminary data.</text>
</comment>
<dbReference type="Proteomes" id="UP000281677">
    <property type="component" value="Unassembled WGS sequence"/>
</dbReference>